<proteinExistence type="predicted"/>
<evidence type="ECO:0000313" key="2">
    <source>
        <dbReference type="EMBL" id="QVE49222.1"/>
    </source>
</evidence>
<protein>
    <submittedName>
        <fullName evidence="2">Uncharacterized protein</fullName>
    </submittedName>
</protein>
<evidence type="ECO:0000313" key="3">
    <source>
        <dbReference type="Proteomes" id="UP000680625"/>
    </source>
</evidence>
<reference evidence="2 3" key="1">
    <citation type="submission" date="2020-08" db="EMBL/GenBank/DDBJ databases">
        <title>Isolation and characterization of novel Chlamydia from Siamese crocodiles (Crocodylus siamensis).</title>
        <authorList>
            <person name="Sariya L."/>
        </authorList>
    </citation>
    <scope>NUCLEOTIDE SEQUENCE [LARGE SCALE GENOMIC DNA]</scope>
    <source>
        <strain evidence="2 3">No. 12</strain>
    </source>
</reference>
<feature type="compositionally biased region" description="Pro residues" evidence="1">
    <location>
        <begin position="1"/>
        <end position="15"/>
    </location>
</feature>
<accession>A0ABX8CE77</accession>
<sequence>MEPPSALPPPPPSPLPSWLLEQAGDAGIKHTEETSKTSTPPPPPHKNF</sequence>
<dbReference type="GeneID" id="301704112"/>
<organism evidence="2 3">
    <name type="scientific">Chlamydia crocodili</name>
    <dbReference type="NCBI Taxonomy" id="2766982"/>
    <lineage>
        <taxon>Bacteria</taxon>
        <taxon>Pseudomonadati</taxon>
        <taxon>Chlamydiota</taxon>
        <taxon>Chlamydiia</taxon>
        <taxon>Chlamydiales</taxon>
        <taxon>Chlamydiaceae</taxon>
        <taxon>Chlamydia/Chlamydophila group</taxon>
        <taxon>Chlamydia</taxon>
    </lineage>
</organism>
<dbReference type="EMBL" id="CP060791">
    <property type="protein sequence ID" value="QVE49222.1"/>
    <property type="molecule type" value="Genomic_DNA"/>
</dbReference>
<dbReference type="Proteomes" id="UP000680625">
    <property type="component" value="Chromosome"/>
</dbReference>
<feature type="compositionally biased region" description="Pro residues" evidence="1">
    <location>
        <begin position="39"/>
        <end position="48"/>
    </location>
</feature>
<name>A0ABX8CE77_9CHLA</name>
<dbReference type="RefSeq" id="WP_213241260.1">
    <property type="nucleotide sequence ID" value="NZ_CP060791.1"/>
</dbReference>
<keyword evidence="3" id="KW-1185">Reference proteome</keyword>
<feature type="region of interest" description="Disordered" evidence="1">
    <location>
        <begin position="1"/>
        <end position="48"/>
    </location>
</feature>
<gene>
    <name evidence="2" type="ORF">H9Q19_00730</name>
</gene>
<evidence type="ECO:0000256" key="1">
    <source>
        <dbReference type="SAM" id="MobiDB-lite"/>
    </source>
</evidence>